<dbReference type="InterPro" id="IPR021320">
    <property type="entry name" value="DUF2905"/>
</dbReference>
<evidence type="ECO:0000256" key="1">
    <source>
        <dbReference type="SAM" id="Phobius"/>
    </source>
</evidence>
<name>A0A368KSG8_9BACT</name>
<evidence type="ECO:0000313" key="3">
    <source>
        <dbReference type="Proteomes" id="UP000253562"/>
    </source>
</evidence>
<dbReference type="OrthoDB" id="9811610at2"/>
<organism evidence="2 3">
    <name type="scientific">Bremerella cremea</name>
    <dbReference type="NCBI Taxonomy" id="1031537"/>
    <lineage>
        <taxon>Bacteria</taxon>
        <taxon>Pseudomonadati</taxon>
        <taxon>Planctomycetota</taxon>
        <taxon>Planctomycetia</taxon>
        <taxon>Pirellulales</taxon>
        <taxon>Pirellulaceae</taxon>
        <taxon>Bremerella</taxon>
    </lineage>
</organism>
<protein>
    <submittedName>
        <fullName evidence="2">DUF2905 domain-containing protein</fullName>
    </submittedName>
</protein>
<reference evidence="2 3" key="1">
    <citation type="submission" date="2018-07" db="EMBL/GenBank/DDBJ databases">
        <title>Comparative genomes isolates from brazilian mangrove.</title>
        <authorList>
            <person name="De Araujo J.E."/>
            <person name="Taketani R.G."/>
            <person name="Silva M.C.P."/>
            <person name="Lourenco M.V."/>
            <person name="Oliveira V.M."/>
            <person name="Andreote F.D."/>
        </authorList>
    </citation>
    <scope>NUCLEOTIDE SEQUENCE [LARGE SCALE GENOMIC DNA]</scope>
    <source>
        <strain evidence="2 3">HEX PRIS-MGV</strain>
    </source>
</reference>
<dbReference type="Proteomes" id="UP000253562">
    <property type="component" value="Unassembled WGS sequence"/>
</dbReference>
<sequence length="73" mass="8125">MSHPGWLLILVGLLMVGVGVVWLWGGSLPWLGKLPGDIAVDRGNFHFYFPLATCIVLSLMLTGVMWLVRLFSR</sequence>
<dbReference type="EMBL" id="QPEX01000027">
    <property type="protein sequence ID" value="RCS48246.1"/>
    <property type="molecule type" value="Genomic_DNA"/>
</dbReference>
<evidence type="ECO:0000313" key="2">
    <source>
        <dbReference type="EMBL" id="RCS48246.1"/>
    </source>
</evidence>
<dbReference type="PANTHER" id="PTHR36443">
    <property type="entry name" value="BSR5223 PROTEIN"/>
    <property type="match status" value="1"/>
</dbReference>
<dbReference type="RefSeq" id="WP_114369294.1">
    <property type="nucleotide sequence ID" value="NZ_QPEX01000027.1"/>
</dbReference>
<keyword evidence="1" id="KW-1133">Transmembrane helix</keyword>
<gene>
    <name evidence="2" type="ORF">DTL42_13655</name>
</gene>
<keyword evidence="1" id="KW-0812">Transmembrane</keyword>
<keyword evidence="1" id="KW-0472">Membrane</keyword>
<comment type="caution">
    <text evidence="2">The sequence shown here is derived from an EMBL/GenBank/DDBJ whole genome shotgun (WGS) entry which is preliminary data.</text>
</comment>
<dbReference type="Pfam" id="PF11146">
    <property type="entry name" value="DUF2905"/>
    <property type="match status" value="1"/>
</dbReference>
<feature type="transmembrane region" description="Helical" evidence="1">
    <location>
        <begin position="7"/>
        <end position="25"/>
    </location>
</feature>
<accession>A0A368KSG8</accession>
<feature type="transmembrane region" description="Helical" evidence="1">
    <location>
        <begin position="45"/>
        <end position="68"/>
    </location>
</feature>
<proteinExistence type="predicted"/>
<dbReference type="PANTHER" id="PTHR36443:SF1">
    <property type="entry name" value="BSR5223 PROTEIN"/>
    <property type="match status" value="1"/>
</dbReference>
<dbReference type="AlphaFoldDB" id="A0A368KSG8"/>